<sequence length="227" mass="26019">VKHLKEVDWAMTAFDHLVMDKQYKNLLRSLVEQHHSNKGKIVTDVIRGKGKGLIVLLHGPPGVGKTLTAEYTHKPLYSINIGELTAEDKVAARLQNVFISAARWDAVLLLDEADVILEKRSFEDFKRNGIVSVFLRMLEYYEGILFLTTNRLSTIDPAFQSRIHIAIKFSHLRTNTRRAIWKAFIERLHETESIGKDELLDNIETMSEWELNGREIRNVLTIAQSLA</sequence>
<dbReference type="PANTHER" id="PTHR46411">
    <property type="entry name" value="FAMILY ATPASE, PUTATIVE-RELATED"/>
    <property type="match status" value="1"/>
</dbReference>
<evidence type="ECO:0000259" key="1">
    <source>
        <dbReference type="SMART" id="SM00382"/>
    </source>
</evidence>
<dbReference type="Gene3D" id="3.40.50.300">
    <property type="entry name" value="P-loop containing nucleotide triphosphate hydrolases"/>
    <property type="match status" value="1"/>
</dbReference>
<dbReference type="GO" id="GO:0016887">
    <property type="term" value="F:ATP hydrolysis activity"/>
    <property type="evidence" value="ECO:0007669"/>
    <property type="project" value="InterPro"/>
</dbReference>
<dbReference type="EMBL" id="ML978210">
    <property type="protein sequence ID" value="KAF2028630.1"/>
    <property type="molecule type" value="Genomic_DNA"/>
</dbReference>
<dbReference type="GO" id="GO:0005524">
    <property type="term" value="F:ATP binding"/>
    <property type="evidence" value="ECO:0007669"/>
    <property type="project" value="InterPro"/>
</dbReference>
<dbReference type="Pfam" id="PF23232">
    <property type="entry name" value="AAA_lid_13"/>
    <property type="match status" value="1"/>
</dbReference>
<evidence type="ECO:0000313" key="2">
    <source>
        <dbReference type="EMBL" id="KAF2028630.1"/>
    </source>
</evidence>
<dbReference type="Pfam" id="PF00004">
    <property type="entry name" value="AAA"/>
    <property type="match status" value="1"/>
</dbReference>
<dbReference type="InterPro" id="IPR003959">
    <property type="entry name" value="ATPase_AAA_core"/>
</dbReference>
<organism evidence="2 3">
    <name type="scientific">Setomelanomma holmii</name>
    <dbReference type="NCBI Taxonomy" id="210430"/>
    <lineage>
        <taxon>Eukaryota</taxon>
        <taxon>Fungi</taxon>
        <taxon>Dikarya</taxon>
        <taxon>Ascomycota</taxon>
        <taxon>Pezizomycotina</taxon>
        <taxon>Dothideomycetes</taxon>
        <taxon>Pleosporomycetidae</taxon>
        <taxon>Pleosporales</taxon>
        <taxon>Pleosporineae</taxon>
        <taxon>Phaeosphaeriaceae</taxon>
        <taxon>Setomelanomma</taxon>
    </lineage>
</organism>
<feature type="domain" description="AAA+ ATPase" evidence="1">
    <location>
        <begin position="51"/>
        <end position="171"/>
    </location>
</feature>
<feature type="non-terminal residue" evidence="2">
    <location>
        <position position="227"/>
    </location>
</feature>
<dbReference type="CDD" id="cd19481">
    <property type="entry name" value="RecA-like_protease"/>
    <property type="match status" value="1"/>
</dbReference>
<comment type="caution">
    <text evidence="2">The sequence shown here is derived from an EMBL/GenBank/DDBJ whole genome shotgun (WGS) entry which is preliminary data.</text>
</comment>
<accession>A0A9P4H6L8</accession>
<feature type="non-terminal residue" evidence="2">
    <location>
        <position position="1"/>
    </location>
</feature>
<proteinExistence type="predicted"/>
<dbReference type="AlphaFoldDB" id="A0A9P4H6L8"/>
<dbReference type="InterPro" id="IPR056599">
    <property type="entry name" value="AAA_lid_fung"/>
</dbReference>
<dbReference type="PANTHER" id="PTHR46411:SF3">
    <property type="entry name" value="AAA+ ATPASE DOMAIN-CONTAINING PROTEIN"/>
    <property type="match status" value="1"/>
</dbReference>
<dbReference type="OrthoDB" id="10042665at2759"/>
<protein>
    <submittedName>
        <fullName evidence="2">P-loop containing nucleoside triphosphate hydrolase protein</fullName>
    </submittedName>
</protein>
<keyword evidence="2" id="KW-0378">Hydrolase</keyword>
<evidence type="ECO:0000313" key="3">
    <source>
        <dbReference type="Proteomes" id="UP000799777"/>
    </source>
</evidence>
<reference evidence="2" key="1">
    <citation type="journal article" date="2020" name="Stud. Mycol.">
        <title>101 Dothideomycetes genomes: a test case for predicting lifestyles and emergence of pathogens.</title>
        <authorList>
            <person name="Haridas S."/>
            <person name="Albert R."/>
            <person name="Binder M."/>
            <person name="Bloem J."/>
            <person name="Labutti K."/>
            <person name="Salamov A."/>
            <person name="Andreopoulos B."/>
            <person name="Baker S."/>
            <person name="Barry K."/>
            <person name="Bills G."/>
            <person name="Bluhm B."/>
            <person name="Cannon C."/>
            <person name="Castanera R."/>
            <person name="Culley D."/>
            <person name="Daum C."/>
            <person name="Ezra D."/>
            <person name="Gonzalez J."/>
            <person name="Henrissat B."/>
            <person name="Kuo A."/>
            <person name="Liang C."/>
            <person name="Lipzen A."/>
            <person name="Lutzoni F."/>
            <person name="Magnuson J."/>
            <person name="Mondo S."/>
            <person name="Nolan M."/>
            <person name="Ohm R."/>
            <person name="Pangilinan J."/>
            <person name="Park H.-J."/>
            <person name="Ramirez L."/>
            <person name="Alfaro M."/>
            <person name="Sun H."/>
            <person name="Tritt A."/>
            <person name="Yoshinaga Y."/>
            <person name="Zwiers L.-H."/>
            <person name="Turgeon B."/>
            <person name="Goodwin S."/>
            <person name="Spatafora J."/>
            <person name="Crous P."/>
            <person name="Grigoriev I."/>
        </authorList>
    </citation>
    <scope>NUCLEOTIDE SEQUENCE</scope>
    <source>
        <strain evidence="2">CBS 110217</strain>
    </source>
</reference>
<dbReference type="SUPFAM" id="SSF52540">
    <property type="entry name" value="P-loop containing nucleoside triphosphate hydrolases"/>
    <property type="match status" value="1"/>
</dbReference>
<gene>
    <name evidence="2" type="ORF">EK21DRAFT_47327</name>
</gene>
<dbReference type="SMART" id="SM00382">
    <property type="entry name" value="AAA"/>
    <property type="match status" value="1"/>
</dbReference>
<dbReference type="InterPro" id="IPR027417">
    <property type="entry name" value="P-loop_NTPase"/>
</dbReference>
<dbReference type="Proteomes" id="UP000799777">
    <property type="component" value="Unassembled WGS sequence"/>
</dbReference>
<name>A0A9P4H6L8_9PLEO</name>
<dbReference type="InterPro" id="IPR003593">
    <property type="entry name" value="AAA+_ATPase"/>
</dbReference>
<keyword evidence="3" id="KW-1185">Reference proteome</keyword>